<reference evidence="7" key="1">
    <citation type="submission" date="2025-08" db="UniProtKB">
        <authorList>
            <consortium name="RefSeq"/>
        </authorList>
    </citation>
    <scope>IDENTIFICATION</scope>
    <source>
        <tissue evidence="7">Whole body</tissue>
    </source>
</reference>
<dbReference type="InterPro" id="IPR039353">
    <property type="entry name" value="TF_Adf1"/>
</dbReference>
<feature type="compositionally biased region" description="Low complexity" evidence="2">
    <location>
        <begin position="312"/>
        <end position="343"/>
    </location>
</feature>
<evidence type="ECO:0000256" key="1">
    <source>
        <dbReference type="PROSITE-ProRule" id="PRU00371"/>
    </source>
</evidence>
<dbReference type="PROSITE" id="PS51029">
    <property type="entry name" value="MADF"/>
    <property type="match status" value="1"/>
</dbReference>
<organism evidence="6 7">
    <name type="scientific">Polistes dominula</name>
    <name type="common">European paper wasp</name>
    <name type="synonym">Vespa dominula</name>
    <dbReference type="NCBI Taxonomy" id="743375"/>
    <lineage>
        <taxon>Eukaryota</taxon>
        <taxon>Metazoa</taxon>
        <taxon>Ecdysozoa</taxon>
        <taxon>Arthropoda</taxon>
        <taxon>Hexapoda</taxon>
        <taxon>Insecta</taxon>
        <taxon>Pterygota</taxon>
        <taxon>Neoptera</taxon>
        <taxon>Endopterygota</taxon>
        <taxon>Hymenoptera</taxon>
        <taxon>Apocrita</taxon>
        <taxon>Aculeata</taxon>
        <taxon>Vespoidea</taxon>
        <taxon>Vespidae</taxon>
        <taxon>Polistinae</taxon>
        <taxon>Polistini</taxon>
        <taxon>Polistes</taxon>
    </lineage>
</organism>
<keyword evidence="3" id="KW-0472">Membrane</keyword>
<accession>A0ABM1J6C6</accession>
<feature type="domain" description="BESS" evidence="5">
    <location>
        <begin position="223"/>
        <end position="262"/>
    </location>
</feature>
<feature type="domain" description="MADF" evidence="4">
    <location>
        <begin position="12"/>
        <end position="139"/>
    </location>
</feature>
<gene>
    <name evidence="7" type="primary">LOC107072525</name>
</gene>
<evidence type="ECO:0000313" key="6">
    <source>
        <dbReference type="Proteomes" id="UP000694924"/>
    </source>
</evidence>
<dbReference type="SMART" id="SM00595">
    <property type="entry name" value="MADF"/>
    <property type="match status" value="1"/>
</dbReference>
<keyword evidence="6" id="KW-1185">Reference proteome</keyword>
<proteinExistence type="predicted"/>
<evidence type="ECO:0000259" key="5">
    <source>
        <dbReference type="PROSITE" id="PS51031"/>
    </source>
</evidence>
<keyword evidence="3" id="KW-1133">Transmembrane helix</keyword>
<evidence type="ECO:0000313" key="7">
    <source>
        <dbReference type="RefSeq" id="XP_015188014.1"/>
    </source>
</evidence>
<feature type="compositionally biased region" description="Basic and acidic residues" evidence="2">
    <location>
        <begin position="161"/>
        <end position="171"/>
    </location>
</feature>
<dbReference type="InterPro" id="IPR006578">
    <property type="entry name" value="MADF-dom"/>
</dbReference>
<evidence type="ECO:0000259" key="4">
    <source>
        <dbReference type="PROSITE" id="PS51029"/>
    </source>
</evidence>
<dbReference type="Proteomes" id="UP000694924">
    <property type="component" value="Unplaced"/>
</dbReference>
<dbReference type="RefSeq" id="XP_015188014.1">
    <property type="nucleotide sequence ID" value="XM_015332528.1"/>
</dbReference>
<name>A0ABM1J6C6_POLDO</name>
<dbReference type="PANTHER" id="PTHR12243:SF69">
    <property type="entry name" value="SI:CH73-59F11.3"/>
    <property type="match status" value="1"/>
</dbReference>
<comment type="subcellular location">
    <subcellularLocation>
        <location evidence="1">Nucleus</location>
    </subcellularLocation>
</comment>
<sequence length="351" mass="40671">MEDIINNINIEEFISQIEARPAIWELSSDDYNKKAAKKYAWEEVITKFYPQFERTSSSERNNIGNIINYNIINFLYIYTVLLFMIICIFAALRFQRKWKSLRDCYSRELLKIKKEKGAPANRKRYRYYNQLSFLQTVVKPISVIENVDNCSQMLTVPIKKETEEQRRDTEASIKSGSRNKKSTSSSDMKQVLEEDTKLSEENQMFVNVAEKLIRERCQETMEKDEDTLFALSLVAELKKIPDDIKFDVKCELLKVFKKARFSLSFRPSTSTPSTCLVHPLNFPPLSNQCQLMQGFRQSSQSNANRFTTTHTQTATSTYPQTQSPLSSNVQTPSPTSSQTSQNSYIDFAENM</sequence>
<dbReference type="PROSITE" id="PS51031">
    <property type="entry name" value="BESS"/>
    <property type="match status" value="1"/>
</dbReference>
<protein>
    <submittedName>
        <fullName evidence="7">Uncharacterized protein LOC107072525 isoform X1</fullName>
    </submittedName>
</protein>
<feature type="transmembrane region" description="Helical" evidence="3">
    <location>
        <begin position="71"/>
        <end position="92"/>
    </location>
</feature>
<evidence type="ECO:0000256" key="2">
    <source>
        <dbReference type="SAM" id="MobiDB-lite"/>
    </source>
</evidence>
<feature type="region of interest" description="Disordered" evidence="2">
    <location>
        <begin position="161"/>
        <end position="192"/>
    </location>
</feature>
<keyword evidence="3" id="KW-0812">Transmembrane</keyword>
<dbReference type="GeneID" id="107072525"/>
<feature type="region of interest" description="Disordered" evidence="2">
    <location>
        <begin position="312"/>
        <end position="351"/>
    </location>
</feature>
<dbReference type="InterPro" id="IPR004210">
    <property type="entry name" value="BESS_motif"/>
</dbReference>
<dbReference type="PANTHER" id="PTHR12243">
    <property type="entry name" value="MADF DOMAIN TRANSCRIPTION FACTOR"/>
    <property type="match status" value="1"/>
</dbReference>
<keyword evidence="1" id="KW-0539">Nucleus</keyword>
<evidence type="ECO:0000256" key="3">
    <source>
        <dbReference type="SAM" id="Phobius"/>
    </source>
</evidence>
<dbReference type="Pfam" id="PF10545">
    <property type="entry name" value="MADF_DNA_bdg"/>
    <property type="match status" value="2"/>
</dbReference>